<protein>
    <submittedName>
        <fullName evidence="1">Uncharacterized protein</fullName>
    </submittedName>
</protein>
<dbReference type="KEGG" id="vag:N646_1187"/>
<proteinExistence type="predicted"/>
<accession>A0A2I3C7W0</accession>
<organism evidence="1 2">
    <name type="scientific">Vibrio alginolyticus (strain ATCC 17749 / DSM 2171 / NBRC 15630 / NCIMB 1903 / NCTC 12160 / XII-53)</name>
    <dbReference type="NCBI Taxonomy" id="1219076"/>
    <lineage>
        <taxon>Bacteria</taxon>
        <taxon>Pseudomonadati</taxon>
        <taxon>Pseudomonadota</taxon>
        <taxon>Gammaproteobacteria</taxon>
        <taxon>Vibrionales</taxon>
        <taxon>Vibrionaceae</taxon>
        <taxon>Vibrio</taxon>
    </lineage>
</organism>
<evidence type="ECO:0000313" key="1">
    <source>
        <dbReference type="EMBL" id="AGV17020.1"/>
    </source>
</evidence>
<gene>
    <name evidence="1" type="ORF">N646_1187</name>
</gene>
<reference evidence="1 2" key="1">
    <citation type="journal article" date="2015" name="Genome Announc.">
        <title>Complete genome sequence of Vibrio alginolyticus ATCC 17749.</title>
        <authorList>
            <person name="Liu X.F."/>
            <person name="Cao Y."/>
            <person name="Zhang H.L."/>
            <person name="Chen Y.J."/>
            <person name="Hu C.J."/>
        </authorList>
    </citation>
    <scope>NUCLEOTIDE SEQUENCE [LARGE SCALE GENOMIC DNA]</scope>
    <source>
        <strain evidence="2">ATCC 17749 / DSM 2171 / NBRC 15630 / NCIMB 1903 / NCTC 12160 / XII-53</strain>
    </source>
</reference>
<evidence type="ECO:0000313" key="2">
    <source>
        <dbReference type="Proteomes" id="UP000016714"/>
    </source>
</evidence>
<dbReference type="Proteomes" id="UP000016714">
    <property type="component" value="Chromosome 1"/>
</dbReference>
<dbReference type="HOGENOM" id="CLU_3334707_0_0_6"/>
<dbReference type="EMBL" id="CP006718">
    <property type="protein sequence ID" value="AGV17020.1"/>
    <property type="molecule type" value="Genomic_DNA"/>
</dbReference>
<name>A0A2I3C7W0_VIBAX</name>
<sequence length="38" mass="4517">MCDEGCIIADYTDEKNRNLRENRNSILHPINKFVLHIM</sequence>
<dbReference type="AlphaFoldDB" id="A0A2I3C7W0"/>